<dbReference type="InterPro" id="IPR018060">
    <property type="entry name" value="HTH_AraC"/>
</dbReference>
<dbReference type="Pfam" id="PF02311">
    <property type="entry name" value="AraC_binding"/>
    <property type="match status" value="1"/>
</dbReference>
<evidence type="ECO:0000259" key="4">
    <source>
        <dbReference type="PROSITE" id="PS01124"/>
    </source>
</evidence>
<dbReference type="InterPro" id="IPR009057">
    <property type="entry name" value="Homeodomain-like_sf"/>
</dbReference>
<protein>
    <submittedName>
        <fullName evidence="5">AraC-like DNA-binding protein</fullName>
    </submittedName>
</protein>
<dbReference type="SUPFAM" id="SSF46689">
    <property type="entry name" value="Homeodomain-like"/>
    <property type="match status" value="1"/>
</dbReference>
<evidence type="ECO:0000313" key="5">
    <source>
        <dbReference type="EMBL" id="MDR6238829.1"/>
    </source>
</evidence>
<evidence type="ECO:0000256" key="3">
    <source>
        <dbReference type="ARBA" id="ARBA00023163"/>
    </source>
</evidence>
<dbReference type="InterPro" id="IPR003313">
    <property type="entry name" value="AraC-bd"/>
</dbReference>
<dbReference type="InterPro" id="IPR014710">
    <property type="entry name" value="RmlC-like_jellyroll"/>
</dbReference>
<dbReference type="GO" id="GO:0003700">
    <property type="term" value="F:DNA-binding transcription factor activity"/>
    <property type="evidence" value="ECO:0007669"/>
    <property type="project" value="InterPro"/>
</dbReference>
<gene>
    <name evidence="5" type="ORF">HNQ88_001866</name>
</gene>
<dbReference type="EMBL" id="JAVDQD010000002">
    <property type="protein sequence ID" value="MDR6238829.1"/>
    <property type="molecule type" value="Genomic_DNA"/>
</dbReference>
<dbReference type="Pfam" id="PF12833">
    <property type="entry name" value="HTH_18"/>
    <property type="match status" value="1"/>
</dbReference>
<dbReference type="PANTHER" id="PTHR43280">
    <property type="entry name" value="ARAC-FAMILY TRANSCRIPTIONAL REGULATOR"/>
    <property type="match status" value="1"/>
</dbReference>
<dbReference type="SUPFAM" id="SSF51215">
    <property type="entry name" value="Regulatory protein AraC"/>
    <property type="match status" value="1"/>
</dbReference>
<dbReference type="Gene3D" id="1.10.10.60">
    <property type="entry name" value="Homeodomain-like"/>
    <property type="match status" value="1"/>
</dbReference>
<keyword evidence="6" id="KW-1185">Reference proteome</keyword>
<dbReference type="Gene3D" id="2.60.120.10">
    <property type="entry name" value="Jelly Rolls"/>
    <property type="match status" value="1"/>
</dbReference>
<keyword evidence="1" id="KW-0805">Transcription regulation</keyword>
<organism evidence="5 6">
    <name type="scientific">Aureibacter tunicatorum</name>
    <dbReference type="NCBI Taxonomy" id="866807"/>
    <lineage>
        <taxon>Bacteria</taxon>
        <taxon>Pseudomonadati</taxon>
        <taxon>Bacteroidota</taxon>
        <taxon>Cytophagia</taxon>
        <taxon>Cytophagales</taxon>
        <taxon>Persicobacteraceae</taxon>
        <taxon>Aureibacter</taxon>
    </lineage>
</organism>
<dbReference type="PANTHER" id="PTHR43280:SF2">
    <property type="entry name" value="HTH-TYPE TRANSCRIPTIONAL REGULATOR EXSA"/>
    <property type="match status" value="1"/>
</dbReference>
<keyword evidence="2 5" id="KW-0238">DNA-binding</keyword>
<feature type="domain" description="HTH araC/xylS-type" evidence="4">
    <location>
        <begin position="185"/>
        <end position="283"/>
    </location>
</feature>
<name>A0AAE3XMV8_9BACT</name>
<evidence type="ECO:0000256" key="2">
    <source>
        <dbReference type="ARBA" id="ARBA00023125"/>
    </source>
</evidence>
<comment type="caution">
    <text evidence="5">The sequence shown here is derived from an EMBL/GenBank/DDBJ whole genome shotgun (WGS) entry which is preliminary data.</text>
</comment>
<accession>A0AAE3XMV8</accession>
<dbReference type="InterPro" id="IPR020449">
    <property type="entry name" value="Tscrpt_reg_AraC-type_HTH"/>
</dbReference>
<dbReference type="InterPro" id="IPR037923">
    <property type="entry name" value="HTH-like"/>
</dbReference>
<dbReference type="RefSeq" id="WP_309938335.1">
    <property type="nucleotide sequence ID" value="NZ_AP025305.1"/>
</dbReference>
<proteinExistence type="predicted"/>
<keyword evidence="3" id="KW-0804">Transcription</keyword>
<sequence length="286" mass="33355">MEEDYIKKVSLGSHKGLMSINMLNGEPWETFTRHGLSPHRHEYFQLICLQDAKGTHLIEDKVFPILPGAVFLILPHQIHHLQAEGKVKGFVINFSEMLLADEKEYAEALAYSPDSICLYLNEKDREIMYKECELLCAYYEDQDNEDRLKLCRLYIQILLTKINRWRKSNEQNTSHSQDSNYALLNDFISLVKENFDQKKKLEFYAHSLGVSVRKLSGLIKMKTGFPPAQFIEKFIAQEAARRLHYSDQSIKEIAMSLGFTDLSYFTKVFKKHFEITPQSYRNKVKG</sequence>
<dbReference type="PRINTS" id="PR00032">
    <property type="entry name" value="HTHARAC"/>
</dbReference>
<dbReference type="AlphaFoldDB" id="A0AAE3XMV8"/>
<dbReference type="PROSITE" id="PS01124">
    <property type="entry name" value="HTH_ARAC_FAMILY_2"/>
    <property type="match status" value="1"/>
</dbReference>
<dbReference type="SMART" id="SM00342">
    <property type="entry name" value="HTH_ARAC"/>
    <property type="match status" value="1"/>
</dbReference>
<evidence type="ECO:0000256" key="1">
    <source>
        <dbReference type="ARBA" id="ARBA00023015"/>
    </source>
</evidence>
<dbReference type="Proteomes" id="UP001185092">
    <property type="component" value="Unassembled WGS sequence"/>
</dbReference>
<evidence type="ECO:0000313" key="6">
    <source>
        <dbReference type="Proteomes" id="UP001185092"/>
    </source>
</evidence>
<dbReference type="GO" id="GO:0043565">
    <property type="term" value="F:sequence-specific DNA binding"/>
    <property type="evidence" value="ECO:0007669"/>
    <property type="project" value="InterPro"/>
</dbReference>
<reference evidence="5" key="1">
    <citation type="submission" date="2023-07" db="EMBL/GenBank/DDBJ databases">
        <title>Genomic Encyclopedia of Type Strains, Phase IV (KMG-IV): sequencing the most valuable type-strain genomes for metagenomic binning, comparative biology and taxonomic classification.</title>
        <authorList>
            <person name="Goeker M."/>
        </authorList>
    </citation>
    <scope>NUCLEOTIDE SEQUENCE</scope>
    <source>
        <strain evidence="5">DSM 26174</strain>
    </source>
</reference>